<proteinExistence type="predicted"/>
<keyword evidence="2" id="KW-0812">Transmembrane</keyword>
<evidence type="ECO:0000256" key="2">
    <source>
        <dbReference type="SAM" id="Phobius"/>
    </source>
</evidence>
<evidence type="ECO:0008006" key="5">
    <source>
        <dbReference type="Google" id="ProtNLM"/>
    </source>
</evidence>
<dbReference type="OrthoDB" id="345054at2"/>
<keyword evidence="2" id="KW-1133">Transmembrane helix</keyword>
<gene>
    <name evidence="3" type="ORF">EHO59_04250</name>
</gene>
<feature type="transmembrane region" description="Helical" evidence="2">
    <location>
        <begin position="21"/>
        <end position="38"/>
    </location>
</feature>
<keyword evidence="2" id="KW-0472">Membrane</keyword>
<comment type="caution">
    <text evidence="3">The sequence shown here is derived from an EMBL/GenBank/DDBJ whole genome shotgun (WGS) entry which is preliminary data.</text>
</comment>
<evidence type="ECO:0000313" key="3">
    <source>
        <dbReference type="EMBL" id="TGK07327.1"/>
    </source>
</evidence>
<feature type="compositionally biased region" description="Polar residues" evidence="1">
    <location>
        <begin position="185"/>
        <end position="208"/>
    </location>
</feature>
<reference evidence="3" key="1">
    <citation type="journal article" date="2019" name="PLoS Negl. Trop. Dis.">
        <title>Revisiting the worldwide diversity of Leptospira species in the environment.</title>
        <authorList>
            <person name="Vincent A.T."/>
            <person name="Schiettekatte O."/>
            <person name="Bourhy P."/>
            <person name="Veyrier F.J."/>
            <person name="Picardeau M."/>
        </authorList>
    </citation>
    <scope>NUCLEOTIDE SEQUENCE [LARGE SCALE GENOMIC DNA]</scope>
    <source>
        <strain evidence="3">SSS9</strain>
    </source>
</reference>
<dbReference type="Proteomes" id="UP000297453">
    <property type="component" value="Unassembled WGS sequence"/>
</dbReference>
<dbReference type="EMBL" id="RQEP01000005">
    <property type="protein sequence ID" value="TGK07327.1"/>
    <property type="molecule type" value="Genomic_DNA"/>
</dbReference>
<dbReference type="RefSeq" id="WP_135585064.1">
    <property type="nucleotide sequence ID" value="NZ_RQEP01000005.1"/>
</dbReference>
<evidence type="ECO:0000313" key="4">
    <source>
        <dbReference type="Proteomes" id="UP000297453"/>
    </source>
</evidence>
<feature type="region of interest" description="Disordered" evidence="1">
    <location>
        <begin position="184"/>
        <end position="222"/>
    </location>
</feature>
<accession>A0A4R9G8X7</accession>
<keyword evidence="4" id="KW-1185">Reference proteome</keyword>
<protein>
    <recommendedName>
        <fullName evidence="5">Lipoprotein LipL46</fullName>
    </recommendedName>
</protein>
<dbReference type="AlphaFoldDB" id="A0A4R9G8X7"/>
<name>A0A4R9G8X7_9LEPT</name>
<evidence type="ECO:0000256" key="1">
    <source>
        <dbReference type="SAM" id="MobiDB-lite"/>
    </source>
</evidence>
<organism evidence="3 4">
    <name type="scientific">Leptospira semungkisensis</name>
    <dbReference type="NCBI Taxonomy" id="2484985"/>
    <lineage>
        <taxon>Bacteria</taxon>
        <taxon>Pseudomonadati</taxon>
        <taxon>Spirochaetota</taxon>
        <taxon>Spirochaetia</taxon>
        <taxon>Leptospirales</taxon>
        <taxon>Leptospiraceae</taxon>
        <taxon>Leptospira</taxon>
    </lineage>
</organism>
<sequence length="418" mass="46803">MEIYFYHSLFADRENIQRVKSIFSFSVFLMLCSLTFGACVSADKKSAIDPGYVEVEADGQNQIDAERNAKLLMLDKVLGEFIESNSILLDSGTKEFLIQSSREGFVRDFKILKKNEAQGKTNILASGFVNAKAAGNALEERYKILGKPKILIFVSEKIGNSALQTSNTQSEIKLLSLLQEFDLSDGNSKSRNSSATKTDPKSKNSSNAKVDPASKNPPNSETDLFEFAKNLSQKENCELLLFGNFSVREGDRVLEASSLRSIYASFQYKLVEAQTSRVLVSDTAYGGSPAIDLQYGTEKAREQIFSQLVPTLKKKLSEEWKRGHSIRIEIEKISYDQFVDSDLASRIRSLKGVNSVLERGKTENGRILVEVEALFDAGRLYSLLREFQQDLGLDFRNKEINGNYLLIEARPLSGRIEK</sequence>